<sequence>MRWKRRQLAWSSPASEDTADRPQCPLSSPAFLTTIRQQDSMSRFAAQNFNAKVYAEARPSYVPKIYELIRDFHQGGYDAVVDAGCGPGMGTEGLLDMGFRDVYAIDPSEVMLNEGKKTRSRADDIQWIVGSSEVLSQRLPQKVDMVTSFEAAHWMDHAKTWEECFNVLNPGGTVAHVMYGHIQLLGNEKASELILDLAFNKLKAYFKPQHKVAYELMDDISPPAWASRVERHKFLVNPKEDENGCIMKRDTTLAALASHVNSWSPMDQYKEEHPGTTIVSDFMEDMMRAYNAKDVDHPITMAWSMAVLLVSR</sequence>
<dbReference type="Pfam" id="PF08241">
    <property type="entry name" value="Methyltransf_11"/>
    <property type="match status" value="1"/>
</dbReference>
<dbReference type="EMBL" id="SPOF01000090">
    <property type="protein sequence ID" value="TIB07542.1"/>
    <property type="molecule type" value="Genomic_DNA"/>
</dbReference>
<evidence type="ECO:0000313" key="7">
    <source>
        <dbReference type="EMBL" id="TIB31388.1"/>
    </source>
</evidence>
<dbReference type="Proteomes" id="UP000306954">
    <property type="component" value="Unassembled WGS sequence"/>
</dbReference>
<evidence type="ECO:0000256" key="3">
    <source>
        <dbReference type="ARBA" id="ARBA00022679"/>
    </source>
</evidence>
<evidence type="ECO:0000256" key="1">
    <source>
        <dbReference type="ARBA" id="ARBA00008361"/>
    </source>
</evidence>
<gene>
    <name evidence="7" type="ORF">E3P86_03326</name>
    <name evidence="6" type="ORF">E3P90_04040</name>
</gene>
<name>A0A4T0HYQ3_WALIC</name>
<proteinExistence type="inferred from homology"/>
<dbReference type="AlphaFoldDB" id="A0A4T0HYQ3"/>
<reference evidence="8 9" key="1">
    <citation type="submission" date="2019-03" db="EMBL/GenBank/DDBJ databases">
        <title>Sequencing 23 genomes of Wallemia ichthyophaga.</title>
        <authorList>
            <person name="Gostincar C."/>
        </authorList>
    </citation>
    <scope>NUCLEOTIDE SEQUENCE [LARGE SCALE GENOMIC DNA]</scope>
    <source>
        <strain evidence="7 9">EXF-6200</strain>
        <strain evidence="6 8">EXF-8621</strain>
    </source>
</reference>
<evidence type="ECO:0000256" key="2">
    <source>
        <dbReference type="ARBA" id="ARBA00022603"/>
    </source>
</evidence>
<dbReference type="InterPro" id="IPR013216">
    <property type="entry name" value="Methyltransf_11"/>
</dbReference>
<evidence type="ECO:0000259" key="5">
    <source>
        <dbReference type="Pfam" id="PF08241"/>
    </source>
</evidence>
<organism evidence="7 9">
    <name type="scientific">Wallemia ichthyophaga</name>
    <dbReference type="NCBI Taxonomy" id="245174"/>
    <lineage>
        <taxon>Eukaryota</taxon>
        <taxon>Fungi</taxon>
        <taxon>Dikarya</taxon>
        <taxon>Basidiomycota</taxon>
        <taxon>Wallemiomycotina</taxon>
        <taxon>Wallemiomycetes</taxon>
        <taxon>Wallemiales</taxon>
        <taxon>Wallemiaceae</taxon>
        <taxon>Wallemia</taxon>
    </lineage>
</organism>
<dbReference type="GO" id="GO:0032259">
    <property type="term" value="P:methylation"/>
    <property type="evidence" value="ECO:0007669"/>
    <property type="project" value="UniProtKB-KW"/>
</dbReference>
<dbReference type="GO" id="GO:0008757">
    <property type="term" value="F:S-adenosylmethionine-dependent methyltransferase activity"/>
    <property type="evidence" value="ECO:0007669"/>
    <property type="project" value="InterPro"/>
</dbReference>
<dbReference type="Gene3D" id="3.40.50.150">
    <property type="entry name" value="Vaccinia Virus protein VP39"/>
    <property type="match status" value="1"/>
</dbReference>
<evidence type="ECO:0000313" key="8">
    <source>
        <dbReference type="Proteomes" id="UP000306954"/>
    </source>
</evidence>
<dbReference type="InterPro" id="IPR051052">
    <property type="entry name" value="Diverse_substrate_MTase"/>
</dbReference>
<dbReference type="CDD" id="cd02440">
    <property type="entry name" value="AdoMet_MTases"/>
    <property type="match status" value="1"/>
</dbReference>
<feature type="domain" description="Methyltransferase type 11" evidence="5">
    <location>
        <begin position="81"/>
        <end position="174"/>
    </location>
</feature>
<dbReference type="EMBL" id="SPOI01000231">
    <property type="protein sequence ID" value="TIB31388.1"/>
    <property type="molecule type" value="Genomic_DNA"/>
</dbReference>
<evidence type="ECO:0000256" key="4">
    <source>
        <dbReference type="SAM" id="MobiDB-lite"/>
    </source>
</evidence>
<keyword evidence="2" id="KW-0489">Methyltransferase</keyword>
<comment type="similarity">
    <text evidence="1">Belongs to the methyltransferase superfamily.</text>
</comment>
<evidence type="ECO:0000313" key="9">
    <source>
        <dbReference type="Proteomes" id="UP000310689"/>
    </source>
</evidence>
<dbReference type="Proteomes" id="UP000310689">
    <property type="component" value="Unassembled WGS sequence"/>
</dbReference>
<evidence type="ECO:0000313" key="6">
    <source>
        <dbReference type="EMBL" id="TIB07542.1"/>
    </source>
</evidence>
<dbReference type="SUPFAM" id="SSF53335">
    <property type="entry name" value="S-adenosyl-L-methionine-dependent methyltransferases"/>
    <property type="match status" value="1"/>
</dbReference>
<dbReference type="PANTHER" id="PTHR44942">
    <property type="entry name" value="METHYLTRANSF_11 DOMAIN-CONTAINING PROTEIN"/>
    <property type="match status" value="1"/>
</dbReference>
<dbReference type="PANTHER" id="PTHR44942:SF4">
    <property type="entry name" value="METHYLTRANSFERASE TYPE 11 DOMAIN-CONTAINING PROTEIN"/>
    <property type="match status" value="1"/>
</dbReference>
<dbReference type="InterPro" id="IPR029063">
    <property type="entry name" value="SAM-dependent_MTases_sf"/>
</dbReference>
<feature type="region of interest" description="Disordered" evidence="4">
    <location>
        <begin position="1"/>
        <end position="25"/>
    </location>
</feature>
<comment type="caution">
    <text evidence="7">The sequence shown here is derived from an EMBL/GenBank/DDBJ whole genome shotgun (WGS) entry which is preliminary data.</text>
</comment>
<keyword evidence="3" id="KW-0808">Transferase</keyword>
<accession>A0A4T0HYQ3</accession>
<protein>
    <recommendedName>
        <fullName evidence="5">Methyltransferase type 11 domain-containing protein</fullName>
    </recommendedName>
</protein>